<name>A0A9D2BDQ5_9FIRM</name>
<evidence type="ECO:0000256" key="1">
    <source>
        <dbReference type="SAM" id="MobiDB-lite"/>
    </source>
</evidence>
<dbReference type="Proteomes" id="UP000886805">
    <property type="component" value="Unassembled WGS sequence"/>
</dbReference>
<accession>A0A9D2BDQ5</accession>
<sequence length="357" mass="40833">MAEYYRILSYLYRYDKKTKMDCRGFLKAEQKRNGLKITLQIDDERLMENIRLTLCFYEKEKERWKLHPLARLESAGHHEETVLSYPAETLPDGFDIRRQHGVLLFYQEFFFYGSVWIGDEIPVEELLAAWPSEADAGEVEKEDEPPAGVTEEMPGAAEPEDWADARAAEPADISGRREEIPQSVDEPESPGYQEEAGTFAEEAGKADVQNAVSDYQEEAGTFAEKKPEEQLSTDSGDLLRNMWIDTEKKAKPVDNIFNPAFRSGYQISAEQLKDLSPEAGSLSDNQFLAKGYSSYHHLLAGKVIYGGRERYCIGVPGIYENRERYMAQLYQFPVFLSLTENRIKTGGFGYWLHLLQE</sequence>
<organism evidence="3 4">
    <name type="scientific">Candidatus Anaerobutyricum stercoripullorum</name>
    <dbReference type="NCBI Taxonomy" id="2838456"/>
    <lineage>
        <taxon>Bacteria</taxon>
        <taxon>Bacillati</taxon>
        <taxon>Bacillota</taxon>
        <taxon>Clostridia</taxon>
        <taxon>Lachnospirales</taxon>
        <taxon>Lachnospiraceae</taxon>
        <taxon>Anaerobutyricum</taxon>
    </lineage>
</organism>
<comment type="caution">
    <text evidence="3">The sequence shown here is derived from an EMBL/GenBank/DDBJ whole genome shotgun (WGS) entry which is preliminary data.</text>
</comment>
<evidence type="ECO:0000259" key="2">
    <source>
        <dbReference type="Pfam" id="PF19623"/>
    </source>
</evidence>
<dbReference type="Pfam" id="PF19623">
    <property type="entry name" value="DUF6128"/>
    <property type="match status" value="1"/>
</dbReference>
<gene>
    <name evidence="3" type="ORF">H9849_05280</name>
</gene>
<proteinExistence type="predicted"/>
<feature type="compositionally biased region" description="Basic and acidic residues" evidence="1">
    <location>
        <begin position="163"/>
        <end position="180"/>
    </location>
</feature>
<dbReference type="EMBL" id="DXEQ01000146">
    <property type="protein sequence ID" value="HIX72416.1"/>
    <property type="molecule type" value="Genomic_DNA"/>
</dbReference>
<feature type="compositionally biased region" description="Acidic residues" evidence="1">
    <location>
        <begin position="135"/>
        <end position="145"/>
    </location>
</feature>
<dbReference type="AlphaFoldDB" id="A0A9D2BDQ5"/>
<protein>
    <recommendedName>
        <fullName evidence="2">DUF6128 domain-containing protein</fullName>
    </recommendedName>
</protein>
<feature type="region of interest" description="Disordered" evidence="1">
    <location>
        <begin position="134"/>
        <end position="197"/>
    </location>
</feature>
<evidence type="ECO:0000313" key="3">
    <source>
        <dbReference type="EMBL" id="HIX72416.1"/>
    </source>
</evidence>
<reference evidence="3" key="1">
    <citation type="journal article" date="2021" name="PeerJ">
        <title>Extensive microbial diversity within the chicken gut microbiome revealed by metagenomics and culture.</title>
        <authorList>
            <person name="Gilroy R."/>
            <person name="Ravi A."/>
            <person name="Getino M."/>
            <person name="Pursley I."/>
            <person name="Horton D.L."/>
            <person name="Alikhan N.F."/>
            <person name="Baker D."/>
            <person name="Gharbi K."/>
            <person name="Hall N."/>
            <person name="Watson M."/>
            <person name="Adriaenssens E.M."/>
            <person name="Foster-Nyarko E."/>
            <person name="Jarju S."/>
            <person name="Secka A."/>
            <person name="Antonio M."/>
            <person name="Oren A."/>
            <person name="Chaudhuri R.R."/>
            <person name="La Ragione R."/>
            <person name="Hildebrand F."/>
            <person name="Pallen M.J."/>
        </authorList>
    </citation>
    <scope>NUCLEOTIDE SEQUENCE</scope>
    <source>
        <strain evidence="3">ChiSxjej3B15-1167</strain>
    </source>
</reference>
<feature type="domain" description="DUF6128" evidence="2">
    <location>
        <begin position="264"/>
        <end position="352"/>
    </location>
</feature>
<evidence type="ECO:0000313" key="4">
    <source>
        <dbReference type="Proteomes" id="UP000886805"/>
    </source>
</evidence>
<reference evidence="3" key="2">
    <citation type="submission" date="2021-04" db="EMBL/GenBank/DDBJ databases">
        <authorList>
            <person name="Gilroy R."/>
        </authorList>
    </citation>
    <scope>NUCLEOTIDE SEQUENCE</scope>
    <source>
        <strain evidence="3">ChiSxjej3B15-1167</strain>
    </source>
</reference>
<dbReference type="InterPro" id="IPR046131">
    <property type="entry name" value="DUF6128"/>
</dbReference>